<protein>
    <recommendedName>
        <fullName evidence="4">AMP-activated protein kinase glycogen-binding domain-containing protein</fullName>
    </recommendedName>
</protein>
<dbReference type="InterPro" id="IPR014867">
    <property type="entry name" value="Spore_coat_CotH_CotH2/3/7"/>
</dbReference>
<keyword evidence="1" id="KW-0378">Hydrolase</keyword>
<feature type="chain" id="PRO_5042166132" description="AMP-activated protein kinase glycogen-binding domain-containing protein" evidence="3">
    <location>
        <begin position="26"/>
        <end position="722"/>
    </location>
</feature>
<dbReference type="SUPFAM" id="SSF52799">
    <property type="entry name" value="(Phosphotyrosine protein) phosphatases II"/>
    <property type="match status" value="1"/>
</dbReference>
<evidence type="ECO:0000259" key="4">
    <source>
        <dbReference type="Pfam" id="PF16561"/>
    </source>
</evidence>
<dbReference type="InterPro" id="IPR014756">
    <property type="entry name" value="Ig_E-set"/>
</dbReference>
<accession>A0AAD9MHR9</accession>
<evidence type="ECO:0000256" key="3">
    <source>
        <dbReference type="SAM" id="SignalP"/>
    </source>
</evidence>
<dbReference type="InterPro" id="IPR052832">
    <property type="entry name" value="Starch-Glucan_Phosphatase"/>
</dbReference>
<feature type="compositionally biased region" description="Low complexity" evidence="2">
    <location>
        <begin position="455"/>
        <end position="470"/>
    </location>
</feature>
<evidence type="ECO:0000256" key="1">
    <source>
        <dbReference type="ARBA" id="ARBA00022912"/>
    </source>
</evidence>
<dbReference type="EMBL" id="JASFZW010000007">
    <property type="protein sequence ID" value="KAK2077252.1"/>
    <property type="molecule type" value="Genomic_DNA"/>
</dbReference>
<evidence type="ECO:0000313" key="5">
    <source>
        <dbReference type="EMBL" id="KAK2077252.1"/>
    </source>
</evidence>
<name>A0AAD9MHR9_PROWI</name>
<keyword evidence="3" id="KW-0732">Signal</keyword>
<dbReference type="InterPro" id="IPR029021">
    <property type="entry name" value="Prot-tyrosine_phosphatase-like"/>
</dbReference>
<keyword evidence="1" id="KW-0904">Protein phosphatase</keyword>
<dbReference type="InterPro" id="IPR032640">
    <property type="entry name" value="AMPK1_CBM"/>
</dbReference>
<evidence type="ECO:0000313" key="6">
    <source>
        <dbReference type="Proteomes" id="UP001255856"/>
    </source>
</evidence>
<organism evidence="5 6">
    <name type="scientific">Prototheca wickerhamii</name>
    <dbReference type="NCBI Taxonomy" id="3111"/>
    <lineage>
        <taxon>Eukaryota</taxon>
        <taxon>Viridiplantae</taxon>
        <taxon>Chlorophyta</taxon>
        <taxon>core chlorophytes</taxon>
        <taxon>Trebouxiophyceae</taxon>
        <taxon>Chlorellales</taxon>
        <taxon>Chlorellaceae</taxon>
        <taxon>Prototheca</taxon>
    </lineage>
</organism>
<dbReference type="CDD" id="cd02859">
    <property type="entry name" value="E_set_AMPKbeta_like_N"/>
    <property type="match status" value="1"/>
</dbReference>
<feature type="domain" description="AMP-activated protein kinase glycogen-binding" evidence="4">
    <location>
        <begin position="641"/>
        <end position="709"/>
    </location>
</feature>
<reference evidence="5" key="1">
    <citation type="submission" date="2021-01" db="EMBL/GenBank/DDBJ databases">
        <authorList>
            <person name="Eckstrom K.M.E."/>
        </authorList>
    </citation>
    <scope>NUCLEOTIDE SEQUENCE</scope>
    <source>
        <strain evidence="5">UVCC 0001</strain>
    </source>
</reference>
<feature type="signal peptide" evidence="3">
    <location>
        <begin position="1"/>
        <end position="25"/>
    </location>
</feature>
<dbReference type="GO" id="GO:0009507">
    <property type="term" value="C:chloroplast"/>
    <property type="evidence" value="ECO:0007669"/>
    <property type="project" value="TreeGrafter"/>
</dbReference>
<dbReference type="SUPFAM" id="SSF81296">
    <property type="entry name" value="E set domains"/>
    <property type="match status" value="1"/>
</dbReference>
<dbReference type="GO" id="GO:0004721">
    <property type="term" value="F:phosphoprotein phosphatase activity"/>
    <property type="evidence" value="ECO:0007669"/>
    <property type="project" value="UniProtKB-KW"/>
</dbReference>
<feature type="region of interest" description="Disordered" evidence="2">
    <location>
        <begin position="454"/>
        <end position="481"/>
    </location>
</feature>
<dbReference type="GO" id="GO:2001070">
    <property type="term" value="F:starch binding"/>
    <property type="evidence" value="ECO:0007669"/>
    <property type="project" value="TreeGrafter"/>
</dbReference>
<dbReference type="Gene3D" id="2.60.40.10">
    <property type="entry name" value="Immunoglobulins"/>
    <property type="match status" value="1"/>
</dbReference>
<sequence length="722" mass="79823">MAQGTRRSGVSALVLLSLLLTGTHARVLLQDAAEPEDCCARLDSIGWNGSLPVVIIDSTEAIPLTSTTVADICTCEDGVSASYRGDTGVRGNSSKKNAKKSYKINTIFENGTNHNTEFLGFPKENDWVLYGGDPVDLTLGFRNWVAYNMARATGQYASRTKWVEVFLVDGDEPLSLADYNGIYIAEEKVKRDNDRVDIKKWTPENPTGGYLFAMDNDNYDDTETLVGPIPGMEFPFVLKYPKNEPEAVTWLDNYLTEFHDALFSADWLRAYPPFVNQSTWVDYFLVVELSKNPDGYRGSTYIENGASAPGIAGGSAISANGWRFLICADADRCVFDPDDGISEWYRRVWNDSDFRVAANARFAELRAGPWSDSAVNQLISVTADQIEPAILRDFENWGDFAFRDWYANPEVQFESEISSLQTWTLDRLAWMGAALERAASPAYRYPQDNQVPIPGSSGAASTAGRAVGRRAVQDDTKEETLSEAYSDTMQKRMGDAKLVYRHEDGMNYTRITEDIIVGSCPQSADDLRHLAEKEGVTVVLSLQEDTDMAYFNLDLAPILQACPAAGVTHLRCPIRDFDGHSLRLRLPTAVAALARAADRARGTLYFHCTAGLGARARGGPRLPVGLRARPVVLGLAGAGLASSVQVAGLDIGWGNRLDLAPVGRRWELRRDMLPGSYFYKFVMDGRWTKSPDHPQGFDGSNWNNVLNVQGWEKTPQSANRLN</sequence>
<evidence type="ECO:0000256" key="2">
    <source>
        <dbReference type="SAM" id="MobiDB-lite"/>
    </source>
</evidence>
<dbReference type="PANTHER" id="PTHR46642">
    <property type="entry name" value="DUAL SPECIFICITY PHOSPHATASE, SUBGROUP, CATALYTIC DOMAIN"/>
    <property type="match status" value="1"/>
</dbReference>
<dbReference type="GO" id="GO:0005983">
    <property type="term" value="P:starch catabolic process"/>
    <property type="evidence" value="ECO:0007669"/>
    <property type="project" value="TreeGrafter"/>
</dbReference>
<gene>
    <name evidence="5" type="ORF">QBZ16_004886</name>
</gene>
<dbReference type="Pfam" id="PF16561">
    <property type="entry name" value="AMPK1_CBM"/>
    <property type="match status" value="1"/>
</dbReference>
<dbReference type="PANTHER" id="PTHR46642:SF3">
    <property type="entry name" value="PHOSPHOGLUCAN PHOSPHATASE DSP4, CHLOROPLASTIC"/>
    <property type="match status" value="1"/>
</dbReference>
<keyword evidence="6" id="KW-1185">Reference proteome</keyword>
<comment type="caution">
    <text evidence="5">The sequence shown here is derived from an EMBL/GenBank/DDBJ whole genome shotgun (WGS) entry which is preliminary data.</text>
</comment>
<dbReference type="GO" id="GO:0019203">
    <property type="term" value="F:carbohydrate phosphatase activity"/>
    <property type="evidence" value="ECO:0007669"/>
    <property type="project" value="TreeGrafter"/>
</dbReference>
<dbReference type="Gene3D" id="3.90.190.10">
    <property type="entry name" value="Protein tyrosine phosphatase superfamily"/>
    <property type="match status" value="1"/>
</dbReference>
<dbReference type="InterPro" id="IPR013783">
    <property type="entry name" value="Ig-like_fold"/>
</dbReference>
<dbReference type="Proteomes" id="UP001255856">
    <property type="component" value="Unassembled WGS sequence"/>
</dbReference>
<dbReference type="Pfam" id="PF08757">
    <property type="entry name" value="CotH"/>
    <property type="match status" value="2"/>
</dbReference>
<feature type="compositionally biased region" description="Basic and acidic residues" evidence="2">
    <location>
        <begin position="471"/>
        <end position="480"/>
    </location>
</feature>
<dbReference type="AlphaFoldDB" id="A0AAD9MHR9"/>
<proteinExistence type="predicted"/>